<protein>
    <submittedName>
        <fullName evidence="1">Uncharacterized protein</fullName>
    </submittedName>
</protein>
<name>R7WDT6_AEGTA</name>
<reference evidence="1" key="1">
    <citation type="submission" date="2015-06" db="UniProtKB">
        <authorList>
            <consortium name="EnsemblPlants"/>
        </authorList>
    </citation>
    <scope>IDENTIFICATION</scope>
</reference>
<organism evidence="1">
    <name type="scientific">Aegilops tauschii</name>
    <name type="common">Tausch's goatgrass</name>
    <name type="synonym">Aegilops squarrosa</name>
    <dbReference type="NCBI Taxonomy" id="37682"/>
    <lineage>
        <taxon>Eukaryota</taxon>
        <taxon>Viridiplantae</taxon>
        <taxon>Streptophyta</taxon>
        <taxon>Embryophyta</taxon>
        <taxon>Tracheophyta</taxon>
        <taxon>Spermatophyta</taxon>
        <taxon>Magnoliopsida</taxon>
        <taxon>Liliopsida</taxon>
        <taxon>Poales</taxon>
        <taxon>Poaceae</taxon>
        <taxon>BOP clade</taxon>
        <taxon>Pooideae</taxon>
        <taxon>Triticodae</taxon>
        <taxon>Triticeae</taxon>
        <taxon>Triticinae</taxon>
        <taxon>Aegilops</taxon>
    </lineage>
</organism>
<sequence>MGKKKGKTKEKNEEKNEEEDEETSILFDFSACMFEYEDIAEFEQKFDLMRKKDSEAVVASHEVPLVLGEVVALWKSKSRCWDAVRPIQDGSKGAVAQGHNQKEAEQRRFLVVLAKAVGELGVREDAVPACADKGGTGEGGWLRRETEEDLLEEVLIFQRMHRR</sequence>
<proteinExistence type="predicted"/>
<accession>R7WDT6</accession>
<dbReference type="AlphaFoldDB" id="R7WDT6"/>
<dbReference type="EnsemblPlants" id="EMT20473">
    <property type="protein sequence ID" value="EMT20473"/>
    <property type="gene ID" value="F775_42699"/>
</dbReference>
<evidence type="ECO:0000313" key="1">
    <source>
        <dbReference type="EnsemblPlants" id="EMT20473"/>
    </source>
</evidence>